<feature type="compositionally biased region" description="Basic and acidic residues" evidence="3">
    <location>
        <begin position="180"/>
        <end position="199"/>
    </location>
</feature>
<organism evidence="5 6">
    <name type="scientific">Naegleria lovaniensis</name>
    <name type="common">Amoeba</name>
    <dbReference type="NCBI Taxonomy" id="51637"/>
    <lineage>
        <taxon>Eukaryota</taxon>
        <taxon>Discoba</taxon>
        <taxon>Heterolobosea</taxon>
        <taxon>Tetramitia</taxon>
        <taxon>Eutetramitia</taxon>
        <taxon>Vahlkampfiidae</taxon>
        <taxon>Naegleria</taxon>
    </lineage>
</organism>
<feature type="domain" description="PROP1-like PPR" evidence="4">
    <location>
        <begin position="353"/>
        <end position="497"/>
    </location>
</feature>
<feature type="repeat" description="PPR" evidence="2">
    <location>
        <begin position="704"/>
        <end position="738"/>
    </location>
</feature>
<dbReference type="AlphaFoldDB" id="A0AA88GBL5"/>
<evidence type="ECO:0000313" key="6">
    <source>
        <dbReference type="Proteomes" id="UP000816034"/>
    </source>
</evidence>
<feature type="repeat" description="PPR" evidence="2">
    <location>
        <begin position="441"/>
        <end position="475"/>
    </location>
</feature>
<keyword evidence="1" id="KW-0677">Repeat</keyword>
<evidence type="ECO:0000256" key="3">
    <source>
        <dbReference type="SAM" id="MobiDB-lite"/>
    </source>
</evidence>
<dbReference type="RefSeq" id="XP_044543831.1">
    <property type="nucleotide sequence ID" value="XM_044686246.1"/>
</dbReference>
<feature type="repeat" description="PPR" evidence="2">
    <location>
        <begin position="512"/>
        <end position="542"/>
    </location>
</feature>
<dbReference type="EMBL" id="PYSW02000044">
    <property type="protein sequence ID" value="KAG2374657.1"/>
    <property type="molecule type" value="Genomic_DNA"/>
</dbReference>
<dbReference type="GeneID" id="68103130"/>
<dbReference type="Gene3D" id="1.25.40.10">
    <property type="entry name" value="Tetratricopeptide repeat domain"/>
    <property type="match status" value="3"/>
</dbReference>
<feature type="region of interest" description="Disordered" evidence="3">
    <location>
        <begin position="160"/>
        <end position="210"/>
    </location>
</feature>
<feature type="region of interest" description="Disordered" evidence="3">
    <location>
        <begin position="216"/>
        <end position="235"/>
    </location>
</feature>
<accession>A0AA88GBL5</accession>
<feature type="repeat" description="PPR" evidence="2">
    <location>
        <begin position="584"/>
        <end position="618"/>
    </location>
</feature>
<dbReference type="InterPro" id="IPR002885">
    <property type="entry name" value="PPR_rpt"/>
</dbReference>
<evidence type="ECO:0000256" key="1">
    <source>
        <dbReference type="ARBA" id="ARBA00022737"/>
    </source>
</evidence>
<comment type="caution">
    <text evidence="5">The sequence shown here is derived from an EMBL/GenBank/DDBJ whole genome shotgun (WGS) entry which is preliminary data.</text>
</comment>
<dbReference type="Pfam" id="PF17177">
    <property type="entry name" value="PPR_long"/>
    <property type="match status" value="2"/>
</dbReference>
<sequence>MLKHQILAPSSAMTRSKLLNGSKYTHHHHTFLNNSNNHLWLGNESFCYRNTAKNFHINLWNGYSSSSQYEGGGLYGSAMTKKTTIKSSSPVTSKKVYERKNTPIITLNRENEEDELKNLGDLSDREKLHKHLGLSSVPTNIAPHQREALEMAMGELIAQDKTESATNRQKQRKRAAPTSKARDEEIIKQKLESTRRPEEVSSSPQIDRQHLSLMEAPNQTLQERFSKKASKSLTPTELAEKTLDTHKFDPDKPETLVPFKSPRLIKLWKEGKIVPENIRNRLRFEETPDGLFDIYFTDDRSFTKLTTALLTPTSTFLQLEKLKMLSEETDPELFFKSKPLTLKNFNYLIRCQAIQGKLEFAEQTFEKLKNLGPSKSELELIIQKRKASLLSDNSHMNDELYLIPTEHTFCAVMQACAAQGEYKKAYGYLREMQHEYQISPNVVPYSIVVHAMVKAGKLDEAFQMVELMRSHNLPTDTVLHTDLIKGCIDKGDVERAWNHYMAMGMVYGVPHDEVTLTVMIDACAIKGQAEKAMMLFRRLEEQMMAEPSEATFNSIIKAFSKRKDLRHKAFEMADRMEVQGYKPDIYTINSLINACADDGDVSKMKKVLKKMKDCGIKPTEHTYVSVLSCYSVAQQVKGNSNLTKEQNQNIVDALAVFEKMKESNLPVNNYSMNALLGVFTNALRITRAEEFFAKTYQEHQLVPDSISYALLVRMYCRAKRTEKAMALFDEMKEKGIIPTYQAYKHMVFKLVDEGYVEKARDYLRQMFEVGGFKLSPSDIIKYKSRVAGAARLIKERKQEENVDEYIKTFVDLVDYDLDKKDKMVKATPNTPAQALAKSITSFK</sequence>
<proteinExistence type="predicted"/>
<keyword evidence="6" id="KW-1185">Reference proteome</keyword>
<dbReference type="Pfam" id="PF13041">
    <property type="entry name" value="PPR_2"/>
    <property type="match status" value="1"/>
</dbReference>
<evidence type="ECO:0000313" key="5">
    <source>
        <dbReference type="EMBL" id="KAG2374657.1"/>
    </source>
</evidence>
<name>A0AA88GBL5_NAELO</name>
<dbReference type="NCBIfam" id="TIGR00756">
    <property type="entry name" value="PPR"/>
    <property type="match status" value="5"/>
</dbReference>
<dbReference type="InterPro" id="IPR033443">
    <property type="entry name" value="PROP1-like_PPR_dom"/>
</dbReference>
<dbReference type="PANTHER" id="PTHR47447:SF21">
    <property type="entry name" value="PENTACOTRIPEPTIDE-REPEAT REGION OF PRORP DOMAIN-CONTAINING PROTEIN"/>
    <property type="match status" value="1"/>
</dbReference>
<dbReference type="PROSITE" id="PS51375">
    <property type="entry name" value="PPR"/>
    <property type="match status" value="5"/>
</dbReference>
<protein>
    <recommendedName>
        <fullName evidence="4">PROP1-like PPR domain-containing protein</fullName>
    </recommendedName>
</protein>
<gene>
    <name evidence="5" type="ORF">C9374_010676</name>
</gene>
<evidence type="ECO:0000259" key="4">
    <source>
        <dbReference type="Pfam" id="PF17177"/>
    </source>
</evidence>
<dbReference type="InterPro" id="IPR011990">
    <property type="entry name" value="TPR-like_helical_dom_sf"/>
</dbReference>
<feature type="domain" description="PROP1-like PPR" evidence="4">
    <location>
        <begin position="515"/>
        <end position="637"/>
    </location>
</feature>
<feature type="repeat" description="PPR" evidence="2">
    <location>
        <begin position="548"/>
        <end position="583"/>
    </location>
</feature>
<reference evidence="5 6" key="1">
    <citation type="journal article" date="2018" name="BMC Genomics">
        <title>The genome of Naegleria lovaniensis, the basis for a comparative approach to unravel pathogenicity factors of the human pathogenic amoeba N. fowleri.</title>
        <authorList>
            <person name="Liechti N."/>
            <person name="Schurch N."/>
            <person name="Bruggmann R."/>
            <person name="Wittwer M."/>
        </authorList>
    </citation>
    <scope>NUCLEOTIDE SEQUENCE [LARGE SCALE GENOMIC DNA]</scope>
    <source>
        <strain evidence="5 6">ATCC 30569</strain>
    </source>
</reference>
<dbReference type="PANTHER" id="PTHR47447">
    <property type="entry name" value="OS03G0856100 PROTEIN"/>
    <property type="match status" value="1"/>
</dbReference>
<evidence type="ECO:0000256" key="2">
    <source>
        <dbReference type="PROSITE-ProRule" id="PRU00708"/>
    </source>
</evidence>
<dbReference type="Proteomes" id="UP000816034">
    <property type="component" value="Unassembled WGS sequence"/>
</dbReference>